<dbReference type="AlphaFoldDB" id="A0AAV2RIR8"/>
<evidence type="ECO:0000313" key="3">
    <source>
        <dbReference type="Proteomes" id="UP001497623"/>
    </source>
</evidence>
<feature type="transmembrane region" description="Helical" evidence="1">
    <location>
        <begin position="45"/>
        <end position="66"/>
    </location>
</feature>
<accession>A0AAV2RIR8</accession>
<comment type="caution">
    <text evidence="2">The sequence shown here is derived from an EMBL/GenBank/DDBJ whole genome shotgun (WGS) entry which is preliminary data.</text>
</comment>
<proteinExistence type="predicted"/>
<keyword evidence="1" id="KW-0472">Membrane</keyword>
<dbReference type="PANTHER" id="PTHR33444:SF2">
    <property type="entry name" value="MARVEL DOMAIN-CONTAINING PROTEIN"/>
    <property type="match status" value="1"/>
</dbReference>
<dbReference type="PANTHER" id="PTHR33444">
    <property type="entry name" value="SI:DKEY-19B23.12-RELATED"/>
    <property type="match status" value="1"/>
</dbReference>
<name>A0AAV2RIR8_MEGNR</name>
<evidence type="ECO:0000256" key="1">
    <source>
        <dbReference type="SAM" id="Phobius"/>
    </source>
</evidence>
<reference evidence="2 3" key="1">
    <citation type="submission" date="2024-05" db="EMBL/GenBank/DDBJ databases">
        <authorList>
            <person name="Wallberg A."/>
        </authorList>
    </citation>
    <scope>NUCLEOTIDE SEQUENCE [LARGE SCALE GENOMIC DNA]</scope>
</reference>
<feature type="transmembrane region" description="Helical" evidence="1">
    <location>
        <begin position="78"/>
        <end position="99"/>
    </location>
</feature>
<keyword evidence="3" id="KW-1185">Reference proteome</keyword>
<sequence length="165" mass="19104">MIMDLKLTTRQKIKICCIVFGFIFSILPIVFGSIYTDCCPVEPMIPIWCIVYGSAMILACFLELSILLRDVLWKTAMIVRGVIYPFKVIWIIVGCVYTYRNNEPSYNPEDAQKYCHKLLYQFAFWFLTSHFILALVIIFCASIIYPIFRTSATLSKNANHVLFSK</sequence>
<keyword evidence="1" id="KW-0812">Transmembrane</keyword>
<keyword evidence="1" id="KW-1133">Transmembrane helix</keyword>
<dbReference type="EMBL" id="CAXKWB010025005">
    <property type="protein sequence ID" value="CAL4127142.1"/>
    <property type="molecule type" value="Genomic_DNA"/>
</dbReference>
<dbReference type="InterPro" id="IPR040350">
    <property type="entry name" value="TMEM272"/>
</dbReference>
<dbReference type="Proteomes" id="UP001497623">
    <property type="component" value="Unassembled WGS sequence"/>
</dbReference>
<gene>
    <name evidence="2" type="ORF">MNOR_LOCUS25794</name>
</gene>
<evidence type="ECO:0000313" key="2">
    <source>
        <dbReference type="EMBL" id="CAL4127142.1"/>
    </source>
</evidence>
<organism evidence="2 3">
    <name type="scientific">Meganyctiphanes norvegica</name>
    <name type="common">Northern krill</name>
    <name type="synonym">Thysanopoda norvegica</name>
    <dbReference type="NCBI Taxonomy" id="48144"/>
    <lineage>
        <taxon>Eukaryota</taxon>
        <taxon>Metazoa</taxon>
        <taxon>Ecdysozoa</taxon>
        <taxon>Arthropoda</taxon>
        <taxon>Crustacea</taxon>
        <taxon>Multicrustacea</taxon>
        <taxon>Malacostraca</taxon>
        <taxon>Eumalacostraca</taxon>
        <taxon>Eucarida</taxon>
        <taxon>Euphausiacea</taxon>
        <taxon>Euphausiidae</taxon>
        <taxon>Meganyctiphanes</taxon>
    </lineage>
</organism>
<feature type="transmembrane region" description="Helical" evidence="1">
    <location>
        <begin position="12"/>
        <end position="33"/>
    </location>
</feature>
<feature type="transmembrane region" description="Helical" evidence="1">
    <location>
        <begin position="119"/>
        <end position="148"/>
    </location>
</feature>
<protein>
    <submittedName>
        <fullName evidence="2">Uncharacterized protein</fullName>
    </submittedName>
</protein>